<evidence type="ECO:0000259" key="1">
    <source>
        <dbReference type="Pfam" id="PF01208"/>
    </source>
</evidence>
<dbReference type="PANTHER" id="PTHR47099">
    <property type="entry name" value="METHYLCOBAMIDE:COM METHYLTRANSFERASE MTBA"/>
    <property type="match status" value="1"/>
</dbReference>
<dbReference type="AlphaFoldDB" id="A0A0G0Z7L8"/>
<reference evidence="2 3" key="1">
    <citation type="journal article" date="2015" name="Nature">
        <title>rRNA introns, odd ribosomes, and small enigmatic genomes across a large radiation of phyla.</title>
        <authorList>
            <person name="Brown C.T."/>
            <person name="Hug L.A."/>
            <person name="Thomas B.C."/>
            <person name="Sharon I."/>
            <person name="Castelle C.J."/>
            <person name="Singh A."/>
            <person name="Wilkins M.J."/>
            <person name="Williams K.H."/>
            <person name="Banfield J.F."/>
        </authorList>
    </citation>
    <scope>NUCLEOTIDE SEQUENCE [LARGE SCALE GENOMIC DNA]</scope>
</reference>
<evidence type="ECO:0000313" key="2">
    <source>
        <dbReference type="EMBL" id="KKS44685.1"/>
    </source>
</evidence>
<organism evidence="2 3">
    <name type="scientific">candidate division CPR1 bacterium GW2011_GWA2_42_17</name>
    <dbReference type="NCBI Taxonomy" id="1618341"/>
    <lineage>
        <taxon>Bacteria</taxon>
        <taxon>candidate division CPR1</taxon>
    </lineage>
</organism>
<feature type="domain" description="Uroporphyrinogen decarboxylase (URO-D)" evidence="1">
    <location>
        <begin position="24"/>
        <end position="343"/>
    </location>
</feature>
<comment type="caution">
    <text evidence="2">The sequence shown here is derived from an EMBL/GenBank/DDBJ whole genome shotgun (WGS) entry which is preliminary data.</text>
</comment>
<gene>
    <name evidence="2" type="ORF">UV05_C0002G0017</name>
</gene>
<dbReference type="InterPro" id="IPR000257">
    <property type="entry name" value="Uroporphyrinogen_deCOase"/>
</dbReference>
<dbReference type="Gene3D" id="3.20.20.210">
    <property type="match status" value="1"/>
</dbReference>
<name>A0A0G0Z7L8_9BACT</name>
<dbReference type="PANTHER" id="PTHR47099:SF1">
    <property type="entry name" value="METHYLCOBAMIDE:COM METHYLTRANSFERASE MTBA"/>
    <property type="match status" value="1"/>
</dbReference>
<dbReference type="Proteomes" id="UP000034875">
    <property type="component" value="Unassembled WGS sequence"/>
</dbReference>
<evidence type="ECO:0000313" key="3">
    <source>
        <dbReference type="Proteomes" id="UP000034875"/>
    </source>
</evidence>
<accession>A0A0G0Z7L8</accession>
<dbReference type="Pfam" id="PF01208">
    <property type="entry name" value="URO-D"/>
    <property type="match status" value="1"/>
</dbReference>
<dbReference type="EMBL" id="LCCZ01000002">
    <property type="protein sequence ID" value="KKS44685.1"/>
    <property type="molecule type" value="Genomic_DNA"/>
</dbReference>
<sequence length="345" mass="37905">MVPVIPQICHPHAIKALGLDYRETIIECLRNPLLINELDLKCVKMYGVDGIRLWVPSDPITAIEDDGNDVWQIDAKTGQRIGRIDFMGGGWVEPLEEKPLVETFADIEQLKVVSADELLKTEKFQSVKQIIDENGANLFMIGGVPALSFEYVTILRGKQQALMDIIEKPEFVKAIIERGLQISIEVSIAFAKMGIDALYIGETFGGLIGPNLFEEFCVPAFRRFTATLKKYNVLIYLHVCGNSTQLFELMADTGVDCIEPLDSLGGVSVADAKKRVGNRVALMGGVNTALLAHGSLDEVVIDCHRCLDEGAPNGGYILAAGDMLPTETSKEKVKAMINAAKNYQY</sequence>
<dbReference type="InterPro" id="IPR038071">
    <property type="entry name" value="UROD/MetE-like_sf"/>
</dbReference>
<dbReference type="InterPro" id="IPR052024">
    <property type="entry name" value="Methanogen_methyltrans"/>
</dbReference>
<proteinExistence type="predicted"/>
<protein>
    <recommendedName>
        <fullName evidence="1">Uroporphyrinogen decarboxylase (URO-D) domain-containing protein</fullName>
    </recommendedName>
</protein>
<dbReference type="GO" id="GO:0006779">
    <property type="term" value="P:porphyrin-containing compound biosynthetic process"/>
    <property type="evidence" value="ECO:0007669"/>
    <property type="project" value="InterPro"/>
</dbReference>
<dbReference type="GO" id="GO:0004853">
    <property type="term" value="F:uroporphyrinogen decarboxylase activity"/>
    <property type="evidence" value="ECO:0007669"/>
    <property type="project" value="InterPro"/>
</dbReference>
<dbReference type="SUPFAM" id="SSF51726">
    <property type="entry name" value="UROD/MetE-like"/>
    <property type="match status" value="1"/>
</dbReference>